<proteinExistence type="predicted"/>
<dbReference type="PROSITE" id="PS50292">
    <property type="entry name" value="PEROXIDASE_3"/>
    <property type="match status" value="1"/>
</dbReference>
<comment type="caution">
    <text evidence="2">The sequence shown here is derived from an EMBL/GenBank/DDBJ whole genome shotgun (WGS) entry which is preliminary data.</text>
</comment>
<dbReference type="PANTHER" id="PTHR11475">
    <property type="entry name" value="OXIDASE/PEROXIDASE"/>
    <property type="match status" value="1"/>
</dbReference>
<reference evidence="2" key="2">
    <citation type="submission" date="2017-10" db="EMBL/GenBank/DDBJ databases">
        <title>Ladona fulva Genome sequencing and assembly.</title>
        <authorList>
            <person name="Murali S."/>
            <person name="Richards S."/>
            <person name="Bandaranaike D."/>
            <person name="Bellair M."/>
            <person name="Blankenburg K."/>
            <person name="Chao H."/>
            <person name="Dinh H."/>
            <person name="Doddapaneni H."/>
            <person name="Dugan-Rocha S."/>
            <person name="Elkadiri S."/>
            <person name="Gnanaolivu R."/>
            <person name="Hernandez B."/>
            <person name="Skinner E."/>
            <person name="Javaid M."/>
            <person name="Lee S."/>
            <person name="Li M."/>
            <person name="Ming W."/>
            <person name="Munidasa M."/>
            <person name="Muniz J."/>
            <person name="Nguyen L."/>
            <person name="Hughes D."/>
            <person name="Osuji N."/>
            <person name="Pu L.-L."/>
            <person name="Puazo M."/>
            <person name="Qu C."/>
            <person name="Quiroz J."/>
            <person name="Raj R."/>
            <person name="Weissenberger G."/>
            <person name="Xin Y."/>
            <person name="Zou X."/>
            <person name="Han Y."/>
            <person name="Worley K."/>
            <person name="Muzny D."/>
            <person name="Gibbs R."/>
        </authorList>
    </citation>
    <scope>NUCLEOTIDE SEQUENCE</scope>
    <source>
        <strain evidence="2">Sampled in the wild</strain>
    </source>
</reference>
<dbReference type="GO" id="GO:0020037">
    <property type="term" value="F:heme binding"/>
    <property type="evidence" value="ECO:0007669"/>
    <property type="project" value="InterPro"/>
</dbReference>
<protein>
    <submittedName>
        <fullName evidence="2">Uncharacterized protein</fullName>
    </submittedName>
</protein>
<dbReference type="EMBL" id="KZ309377">
    <property type="protein sequence ID" value="KAG8238572.1"/>
    <property type="molecule type" value="Genomic_DNA"/>
</dbReference>
<keyword evidence="1" id="KW-0560">Oxidoreductase</keyword>
<sequence>MNFVRSFAGVRDDCRLGPRTQFNLITSYIDANFLYGSSVRVADSLRTLQGGTMSTLPIFRRLGLRDLLPLKLTFPDDGCIRPSKDIFCFLAAGRTCDDLGIFGGRFRANDGSCNNLEHPTWGSARISFRRFLPPEYGDGKQSFTNLASSTAQVLTTDESRGLLLSRDTKIIDHLDI</sequence>
<dbReference type="OrthoDB" id="6628775at2759"/>
<evidence type="ECO:0000313" key="3">
    <source>
        <dbReference type="Proteomes" id="UP000792457"/>
    </source>
</evidence>
<dbReference type="GO" id="GO:0004601">
    <property type="term" value="F:peroxidase activity"/>
    <property type="evidence" value="ECO:0007669"/>
    <property type="project" value="UniProtKB-KW"/>
</dbReference>
<dbReference type="InterPro" id="IPR037120">
    <property type="entry name" value="Haem_peroxidase_sf_animal"/>
</dbReference>
<keyword evidence="1" id="KW-0575">Peroxidase</keyword>
<dbReference type="SUPFAM" id="SSF48113">
    <property type="entry name" value="Heme-dependent peroxidases"/>
    <property type="match status" value="2"/>
</dbReference>
<evidence type="ECO:0000256" key="1">
    <source>
        <dbReference type="ARBA" id="ARBA00022559"/>
    </source>
</evidence>
<organism evidence="2 3">
    <name type="scientific">Ladona fulva</name>
    <name type="common">Scarce chaser dragonfly</name>
    <name type="synonym">Libellula fulva</name>
    <dbReference type="NCBI Taxonomy" id="123851"/>
    <lineage>
        <taxon>Eukaryota</taxon>
        <taxon>Metazoa</taxon>
        <taxon>Ecdysozoa</taxon>
        <taxon>Arthropoda</taxon>
        <taxon>Hexapoda</taxon>
        <taxon>Insecta</taxon>
        <taxon>Pterygota</taxon>
        <taxon>Palaeoptera</taxon>
        <taxon>Odonata</taxon>
        <taxon>Epiprocta</taxon>
        <taxon>Anisoptera</taxon>
        <taxon>Libelluloidea</taxon>
        <taxon>Libellulidae</taxon>
        <taxon>Ladona</taxon>
    </lineage>
</organism>
<dbReference type="Pfam" id="PF03098">
    <property type="entry name" value="An_peroxidase"/>
    <property type="match status" value="2"/>
</dbReference>
<dbReference type="Gene3D" id="1.10.640.10">
    <property type="entry name" value="Haem peroxidase domain superfamily, animal type"/>
    <property type="match status" value="2"/>
</dbReference>
<name>A0A8K0KPT7_LADFU</name>
<dbReference type="PANTHER" id="PTHR11475:SF106">
    <property type="entry name" value="CURLY SU"/>
    <property type="match status" value="1"/>
</dbReference>
<reference evidence="2" key="1">
    <citation type="submission" date="2013-04" db="EMBL/GenBank/DDBJ databases">
        <authorList>
            <person name="Qu J."/>
            <person name="Murali S.C."/>
            <person name="Bandaranaike D."/>
            <person name="Bellair M."/>
            <person name="Blankenburg K."/>
            <person name="Chao H."/>
            <person name="Dinh H."/>
            <person name="Doddapaneni H."/>
            <person name="Downs B."/>
            <person name="Dugan-Rocha S."/>
            <person name="Elkadiri S."/>
            <person name="Gnanaolivu R.D."/>
            <person name="Hernandez B."/>
            <person name="Javaid M."/>
            <person name="Jayaseelan J.C."/>
            <person name="Lee S."/>
            <person name="Li M."/>
            <person name="Ming W."/>
            <person name="Munidasa M."/>
            <person name="Muniz J."/>
            <person name="Nguyen L."/>
            <person name="Ongeri F."/>
            <person name="Osuji N."/>
            <person name="Pu L.-L."/>
            <person name="Puazo M."/>
            <person name="Qu C."/>
            <person name="Quiroz J."/>
            <person name="Raj R."/>
            <person name="Weissenberger G."/>
            <person name="Xin Y."/>
            <person name="Zou X."/>
            <person name="Han Y."/>
            <person name="Richards S."/>
            <person name="Worley K."/>
            <person name="Muzny D."/>
            <person name="Gibbs R."/>
        </authorList>
    </citation>
    <scope>NUCLEOTIDE SEQUENCE</scope>
    <source>
        <strain evidence="2">Sampled in the wild</strain>
    </source>
</reference>
<dbReference type="GO" id="GO:0006979">
    <property type="term" value="P:response to oxidative stress"/>
    <property type="evidence" value="ECO:0007669"/>
    <property type="project" value="InterPro"/>
</dbReference>
<keyword evidence="3" id="KW-1185">Reference proteome</keyword>
<dbReference type="InterPro" id="IPR010255">
    <property type="entry name" value="Haem_peroxidase_sf"/>
</dbReference>
<dbReference type="InterPro" id="IPR019791">
    <property type="entry name" value="Haem_peroxidase_animal"/>
</dbReference>
<evidence type="ECO:0000313" key="2">
    <source>
        <dbReference type="EMBL" id="KAG8238572.1"/>
    </source>
</evidence>
<accession>A0A8K0KPT7</accession>
<dbReference type="AlphaFoldDB" id="A0A8K0KPT7"/>
<gene>
    <name evidence="2" type="ORF">J437_LFUL017508</name>
</gene>
<dbReference type="Proteomes" id="UP000792457">
    <property type="component" value="Unassembled WGS sequence"/>
</dbReference>